<dbReference type="EMBL" id="JAUHLN010000006">
    <property type="protein sequence ID" value="MDN4075645.1"/>
    <property type="molecule type" value="Genomic_DNA"/>
</dbReference>
<comment type="caution">
    <text evidence="7">The sequence shown here is derived from an EMBL/GenBank/DDBJ whole genome shotgun (WGS) entry which is preliminary data.</text>
</comment>
<feature type="signal peptide" evidence="5">
    <location>
        <begin position="1"/>
        <end position="23"/>
    </location>
</feature>
<keyword evidence="2" id="KW-0645">Protease</keyword>
<accession>A0ABT8ECJ9</accession>
<feature type="domain" description="NlpC/P60" evidence="6">
    <location>
        <begin position="105"/>
        <end position="224"/>
    </location>
</feature>
<evidence type="ECO:0000256" key="5">
    <source>
        <dbReference type="SAM" id="SignalP"/>
    </source>
</evidence>
<evidence type="ECO:0000256" key="3">
    <source>
        <dbReference type="ARBA" id="ARBA00022801"/>
    </source>
</evidence>
<dbReference type="Proteomes" id="UP001168694">
    <property type="component" value="Unassembled WGS sequence"/>
</dbReference>
<sequence>MKKLVAAAALVGMMAFNPIVGKAALGDHTLKQGMTSKDVQQLQSVLKKKGYFTYKKTTAYYGTYTKNAVKKFQKAKKLKADGVAGKNTFKALGVKTPSKSKSSASYSSTRLISTAKQYMGVPYRWGGTTPKGFDCSGYINYVFDKSAGVDLPRTVSGIYLRGTSVSTPKAGDVVFFQTYKRGASHAGIYIGNHKFIHSSSSKGVSIASMQNPYWAPKFLGAKKL</sequence>
<evidence type="ECO:0000313" key="7">
    <source>
        <dbReference type="EMBL" id="MDN4075645.1"/>
    </source>
</evidence>
<evidence type="ECO:0000256" key="1">
    <source>
        <dbReference type="ARBA" id="ARBA00007074"/>
    </source>
</evidence>
<dbReference type="PANTHER" id="PTHR47053:SF1">
    <property type="entry name" value="MUREIN DD-ENDOPEPTIDASE MEPH-RELATED"/>
    <property type="match status" value="1"/>
</dbReference>
<dbReference type="InterPro" id="IPR051202">
    <property type="entry name" value="Peptidase_C40"/>
</dbReference>
<dbReference type="InterPro" id="IPR038765">
    <property type="entry name" value="Papain-like_cys_pep_sf"/>
</dbReference>
<dbReference type="RefSeq" id="WP_290401753.1">
    <property type="nucleotide sequence ID" value="NZ_JAUHLN010000006.1"/>
</dbReference>
<evidence type="ECO:0000256" key="4">
    <source>
        <dbReference type="ARBA" id="ARBA00022807"/>
    </source>
</evidence>
<dbReference type="Gene3D" id="1.10.101.10">
    <property type="entry name" value="PGBD-like superfamily/PGBD"/>
    <property type="match status" value="1"/>
</dbReference>
<dbReference type="Pfam" id="PF00877">
    <property type="entry name" value="NLPC_P60"/>
    <property type="match status" value="1"/>
</dbReference>
<dbReference type="SUPFAM" id="SSF47090">
    <property type="entry name" value="PGBD-like"/>
    <property type="match status" value="1"/>
</dbReference>
<keyword evidence="3" id="KW-0378">Hydrolase</keyword>
<name>A0ABT8ECJ9_9BACL</name>
<dbReference type="SUPFAM" id="SSF54001">
    <property type="entry name" value="Cysteine proteinases"/>
    <property type="match status" value="1"/>
</dbReference>
<keyword evidence="5" id="KW-0732">Signal</keyword>
<keyword evidence="8" id="KW-1185">Reference proteome</keyword>
<feature type="chain" id="PRO_5046509265" evidence="5">
    <location>
        <begin position="24"/>
        <end position="224"/>
    </location>
</feature>
<proteinExistence type="inferred from homology"/>
<evidence type="ECO:0000256" key="2">
    <source>
        <dbReference type="ARBA" id="ARBA00022670"/>
    </source>
</evidence>
<gene>
    <name evidence="7" type="ORF">QYF49_22040</name>
</gene>
<comment type="similarity">
    <text evidence="1">Belongs to the peptidase C40 family.</text>
</comment>
<protein>
    <submittedName>
        <fullName evidence="7">NlpC/P60 family protein</fullName>
    </submittedName>
</protein>
<keyword evidence="4" id="KW-0788">Thiol protease</keyword>
<reference evidence="7" key="1">
    <citation type="submission" date="2023-06" db="EMBL/GenBank/DDBJ databases">
        <title>Draft Genome Sequences of Representative Paenibacillus Polymyxa, Bacillus cereus, Fictibacillus sp., and Brevibacillus agri Strains Isolated from Amazonian Dark Earth.</title>
        <authorList>
            <person name="Pellegrinetti T.A."/>
            <person name="Cunha I.C.M."/>
            <person name="Chaves M.G."/>
            <person name="Freitas A.S."/>
            <person name="Silva A.V.R."/>
            <person name="Tsai S.M."/>
            <person name="Mendes L.W."/>
        </authorList>
    </citation>
    <scope>NUCLEOTIDE SEQUENCE</scope>
    <source>
        <strain evidence="7">CENA-BCM004</strain>
    </source>
</reference>
<dbReference type="InterPro" id="IPR036366">
    <property type="entry name" value="PGBDSf"/>
</dbReference>
<dbReference type="Gene3D" id="3.90.1720.10">
    <property type="entry name" value="endopeptidase domain like (from Nostoc punctiforme)"/>
    <property type="match status" value="1"/>
</dbReference>
<evidence type="ECO:0000259" key="6">
    <source>
        <dbReference type="PROSITE" id="PS51935"/>
    </source>
</evidence>
<evidence type="ECO:0000313" key="8">
    <source>
        <dbReference type="Proteomes" id="UP001168694"/>
    </source>
</evidence>
<dbReference type="PANTHER" id="PTHR47053">
    <property type="entry name" value="MUREIN DD-ENDOPEPTIDASE MEPH-RELATED"/>
    <property type="match status" value="1"/>
</dbReference>
<dbReference type="InterPro" id="IPR002477">
    <property type="entry name" value="Peptidoglycan-bd-like"/>
</dbReference>
<dbReference type="PROSITE" id="PS51935">
    <property type="entry name" value="NLPC_P60"/>
    <property type="match status" value="1"/>
</dbReference>
<dbReference type="Pfam" id="PF01471">
    <property type="entry name" value="PG_binding_1"/>
    <property type="match status" value="1"/>
</dbReference>
<dbReference type="InterPro" id="IPR000064">
    <property type="entry name" value="NLP_P60_dom"/>
</dbReference>
<organism evidence="7 8">
    <name type="scientific">Fictibacillus terranigra</name>
    <dbReference type="NCBI Taxonomy" id="3058424"/>
    <lineage>
        <taxon>Bacteria</taxon>
        <taxon>Bacillati</taxon>
        <taxon>Bacillota</taxon>
        <taxon>Bacilli</taxon>
        <taxon>Bacillales</taxon>
        <taxon>Fictibacillaceae</taxon>
        <taxon>Fictibacillus</taxon>
    </lineage>
</organism>
<dbReference type="InterPro" id="IPR036365">
    <property type="entry name" value="PGBD-like_sf"/>
</dbReference>